<keyword evidence="1" id="KW-0472">Membrane</keyword>
<dbReference type="RefSeq" id="WP_089454069.1">
    <property type="nucleotide sequence ID" value="NZ_NKFA01000027.1"/>
</dbReference>
<name>A0A228I0Q3_9BURK</name>
<sequence>MLLQFFLPYLTLCQLASWGLAQNLEGLRLFKYLNTPPMQIGDAIFYPLNLNPAVGVANLSVVLTGFLVIIFVLNIRACFYLNKWVGGTGLTLWVLPGLLSMFGYVPDIRGVAPDVFRFGEGFPGSAESAAANLLMCLVAGWSLIMLLSSLWKKNTFKNVYDHIWYTMGLIAALYFVVDAGFSSYKSDLADADDRMVRTLQLFRIAERHLDVLCALPETAELSPALCALAPELKWGVVSYLDMKGNVRSQIEPPTWAAKLASDPVLASQIRALNNWACTQGKQPGQCQAVPIDTALSIQDIDTPLAFPSPNYADAIQRFHASMEKSDRRIREIERGRNLRYFIFLIVAFLAGGKLANASRAMVKDDSVRPPSWILTTIKCVGRKAIATLKGLTTLIVDACCYLAQQIAVLLTRYQAARAVRLEQRKKAASEQE</sequence>
<feature type="transmembrane region" description="Helical" evidence="1">
    <location>
        <begin position="129"/>
        <end position="151"/>
    </location>
</feature>
<dbReference type="EMBL" id="NKFA01000027">
    <property type="protein sequence ID" value="OXI35994.1"/>
    <property type="molecule type" value="Genomic_DNA"/>
</dbReference>
<evidence type="ECO:0000313" key="3">
    <source>
        <dbReference type="Proteomes" id="UP000214600"/>
    </source>
</evidence>
<feature type="transmembrane region" description="Helical" evidence="1">
    <location>
        <begin position="53"/>
        <end position="73"/>
    </location>
</feature>
<comment type="caution">
    <text evidence="2">The sequence shown here is derived from an EMBL/GenBank/DDBJ whole genome shotgun (WGS) entry which is preliminary data.</text>
</comment>
<accession>A0A228I0Q3</accession>
<feature type="transmembrane region" description="Helical" evidence="1">
    <location>
        <begin position="163"/>
        <end position="184"/>
    </location>
</feature>
<proteinExistence type="predicted"/>
<gene>
    <name evidence="2" type="ORF">CFB84_37025</name>
</gene>
<protein>
    <submittedName>
        <fullName evidence="2">Uncharacterized protein</fullName>
    </submittedName>
</protein>
<keyword evidence="1" id="KW-1133">Transmembrane helix</keyword>
<feature type="transmembrane region" description="Helical" evidence="1">
    <location>
        <begin position="85"/>
        <end position="105"/>
    </location>
</feature>
<dbReference type="AlphaFoldDB" id="A0A228I0Q3"/>
<reference evidence="3" key="1">
    <citation type="submission" date="2017-06" db="EMBL/GenBank/DDBJ databases">
        <authorList>
            <person name="LiPuma J."/>
            <person name="Spilker T."/>
        </authorList>
    </citation>
    <scope>NUCLEOTIDE SEQUENCE [LARGE SCALE GENOMIC DNA]</scope>
    <source>
        <strain evidence="3">AU17325</strain>
    </source>
</reference>
<evidence type="ECO:0000313" key="2">
    <source>
        <dbReference type="EMBL" id="OXI35994.1"/>
    </source>
</evidence>
<dbReference type="Proteomes" id="UP000214600">
    <property type="component" value="Unassembled WGS sequence"/>
</dbReference>
<organism evidence="2 3">
    <name type="scientific">Burkholderia aenigmatica</name>
    <dbReference type="NCBI Taxonomy" id="2015348"/>
    <lineage>
        <taxon>Bacteria</taxon>
        <taxon>Pseudomonadati</taxon>
        <taxon>Pseudomonadota</taxon>
        <taxon>Betaproteobacteria</taxon>
        <taxon>Burkholderiales</taxon>
        <taxon>Burkholderiaceae</taxon>
        <taxon>Burkholderia</taxon>
        <taxon>Burkholderia cepacia complex</taxon>
    </lineage>
</organism>
<evidence type="ECO:0000256" key="1">
    <source>
        <dbReference type="SAM" id="Phobius"/>
    </source>
</evidence>
<keyword evidence="1" id="KW-0812">Transmembrane</keyword>
<dbReference type="OrthoDB" id="9150981at2"/>
<reference evidence="2 3" key="2">
    <citation type="submission" date="2017-08" db="EMBL/GenBank/DDBJ databases">
        <title>WGS of novel Burkholderia cepaca complex species.</title>
        <authorList>
            <person name="Lipuma J."/>
            <person name="Spilker T."/>
        </authorList>
    </citation>
    <scope>NUCLEOTIDE SEQUENCE [LARGE SCALE GENOMIC DNA]</scope>
    <source>
        <strain evidence="2 3">AU17325</strain>
    </source>
</reference>